<feature type="domain" description="Zn(2)-C6 fungal-type" evidence="7">
    <location>
        <begin position="18"/>
        <end position="47"/>
    </location>
</feature>
<evidence type="ECO:0000256" key="6">
    <source>
        <dbReference type="SAM" id="MobiDB-lite"/>
    </source>
</evidence>
<dbReference type="VEuPathDB" id="FungiDB:ASPCADRAFT_46305"/>
<accession>A0A1R3RSN6</accession>
<dbReference type="GO" id="GO:0008270">
    <property type="term" value="F:zinc ion binding"/>
    <property type="evidence" value="ECO:0007669"/>
    <property type="project" value="InterPro"/>
</dbReference>
<keyword evidence="2" id="KW-0805">Transcription regulation</keyword>
<reference evidence="9" key="1">
    <citation type="journal article" date="2017" name="Genome Biol.">
        <title>Comparative genomics reveals high biological diversity and specific adaptations in the industrially and medically important fungal genus Aspergillus.</title>
        <authorList>
            <person name="de Vries R.P."/>
            <person name="Riley R."/>
            <person name="Wiebenga A."/>
            <person name="Aguilar-Osorio G."/>
            <person name="Amillis S."/>
            <person name="Uchima C.A."/>
            <person name="Anderluh G."/>
            <person name="Asadollahi M."/>
            <person name="Askin M."/>
            <person name="Barry K."/>
            <person name="Battaglia E."/>
            <person name="Bayram O."/>
            <person name="Benocci T."/>
            <person name="Braus-Stromeyer S.A."/>
            <person name="Caldana C."/>
            <person name="Canovas D."/>
            <person name="Cerqueira G.C."/>
            <person name="Chen F."/>
            <person name="Chen W."/>
            <person name="Choi C."/>
            <person name="Clum A."/>
            <person name="Dos Santos R.A."/>
            <person name="Damasio A.R."/>
            <person name="Diallinas G."/>
            <person name="Emri T."/>
            <person name="Fekete E."/>
            <person name="Flipphi M."/>
            <person name="Freyberg S."/>
            <person name="Gallo A."/>
            <person name="Gournas C."/>
            <person name="Habgood R."/>
            <person name="Hainaut M."/>
            <person name="Harispe M.L."/>
            <person name="Henrissat B."/>
            <person name="Hilden K.S."/>
            <person name="Hope R."/>
            <person name="Hossain A."/>
            <person name="Karabika E."/>
            <person name="Karaffa L."/>
            <person name="Karanyi Z."/>
            <person name="Krasevec N."/>
            <person name="Kuo A."/>
            <person name="Kusch H."/>
            <person name="LaButti K."/>
            <person name="Lagendijk E.L."/>
            <person name="Lapidus A."/>
            <person name="Levasseur A."/>
            <person name="Lindquist E."/>
            <person name="Lipzen A."/>
            <person name="Logrieco A.F."/>
            <person name="MacCabe A."/>
            <person name="Maekelae M.R."/>
            <person name="Malavazi I."/>
            <person name="Melin P."/>
            <person name="Meyer V."/>
            <person name="Mielnichuk N."/>
            <person name="Miskei M."/>
            <person name="Molnar A.P."/>
            <person name="Mule G."/>
            <person name="Ngan C.Y."/>
            <person name="Orejas M."/>
            <person name="Orosz E."/>
            <person name="Ouedraogo J.P."/>
            <person name="Overkamp K.M."/>
            <person name="Park H.-S."/>
            <person name="Perrone G."/>
            <person name="Piumi F."/>
            <person name="Punt P.J."/>
            <person name="Ram A.F."/>
            <person name="Ramon A."/>
            <person name="Rauscher S."/>
            <person name="Record E."/>
            <person name="Riano-Pachon D.M."/>
            <person name="Robert V."/>
            <person name="Roehrig J."/>
            <person name="Ruller R."/>
            <person name="Salamov A."/>
            <person name="Salih N.S."/>
            <person name="Samson R.A."/>
            <person name="Sandor E."/>
            <person name="Sanguinetti M."/>
            <person name="Schuetze T."/>
            <person name="Sepcic K."/>
            <person name="Shelest E."/>
            <person name="Sherlock G."/>
            <person name="Sophianopoulou V."/>
            <person name="Squina F.M."/>
            <person name="Sun H."/>
            <person name="Susca A."/>
            <person name="Todd R.B."/>
            <person name="Tsang A."/>
            <person name="Unkles S.E."/>
            <person name="van de Wiele N."/>
            <person name="van Rossen-Uffink D."/>
            <person name="Oliveira J.V."/>
            <person name="Vesth T.C."/>
            <person name="Visser J."/>
            <person name="Yu J.-H."/>
            <person name="Zhou M."/>
            <person name="Andersen M.R."/>
            <person name="Archer D.B."/>
            <person name="Baker S.E."/>
            <person name="Benoit I."/>
            <person name="Brakhage A.A."/>
            <person name="Braus G.H."/>
            <person name="Fischer R."/>
            <person name="Frisvad J.C."/>
            <person name="Goldman G.H."/>
            <person name="Houbraken J."/>
            <person name="Oakley B."/>
            <person name="Pocsi I."/>
            <person name="Scazzocchio C."/>
            <person name="Seiboth B."/>
            <person name="vanKuyk P.A."/>
            <person name="Wortman J."/>
            <person name="Dyer P.S."/>
            <person name="Grigoriev I.V."/>
        </authorList>
    </citation>
    <scope>NUCLEOTIDE SEQUENCE [LARGE SCALE GENOMIC DNA]</scope>
    <source>
        <strain evidence="9">ITEM 5010</strain>
    </source>
</reference>
<dbReference type="EMBL" id="KV907497">
    <property type="protein sequence ID" value="OOF97509.1"/>
    <property type="molecule type" value="Genomic_DNA"/>
</dbReference>
<dbReference type="SMART" id="SM00906">
    <property type="entry name" value="Fungal_trans"/>
    <property type="match status" value="1"/>
</dbReference>
<evidence type="ECO:0000256" key="3">
    <source>
        <dbReference type="ARBA" id="ARBA00023125"/>
    </source>
</evidence>
<dbReference type="GO" id="GO:0000978">
    <property type="term" value="F:RNA polymerase II cis-regulatory region sequence-specific DNA binding"/>
    <property type="evidence" value="ECO:0007669"/>
    <property type="project" value="TreeGrafter"/>
</dbReference>
<dbReference type="Pfam" id="PF04082">
    <property type="entry name" value="Fungal_trans"/>
    <property type="match status" value="1"/>
</dbReference>
<dbReference type="Pfam" id="PF00172">
    <property type="entry name" value="Zn_clus"/>
    <property type="match status" value="1"/>
</dbReference>
<dbReference type="SUPFAM" id="SSF57701">
    <property type="entry name" value="Zn2/Cys6 DNA-binding domain"/>
    <property type="match status" value="1"/>
</dbReference>
<dbReference type="Gene3D" id="4.10.240.10">
    <property type="entry name" value="Zn(2)-C6 fungal-type DNA-binding domain"/>
    <property type="match status" value="1"/>
</dbReference>
<dbReference type="SMART" id="SM00066">
    <property type="entry name" value="GAL4"/>
    <property type="match status" value="1"/>
</dbReference>
<evidence type="ECO:0000256" key="5">
    <source>
        <dbReference type="ARBA" id="ARBA00023242"/>
    </source>
</evidence>
<dbReference type="InterPro" id="IPR007219">
    <property type="entry name" value="XnlR_reg_dom"/>
</dbReference>
<dbReference type="PROSITE" id="PS50048">
    <property type="entry name" value="ZN2_CY6_FUNGAL_2"/>
    <property type="match status" value="1"/>
</dbReference>
<keyword evidence="5" id="KW-0539">Nucleus</keyword>
<dbReference type="GO" id="GO:0000435">
    <property type="term" value="P:positive regulation of transcription from RNA polymerase II promoter by galactose"/>
    <property type="evidence" value="ECO:0007669"/>
    <property type="project" value="TreeGrafter"/>
</dbReference>
<proteinExistence type="predicted"/>
<evidence type="ECO:0000259" key="7">
    <source>
        <dbReference type="PROSITE" id="PS50048"/>
    </source>
</evidence>
<keyword evidence="3" id="KW-0238">DNA-binding</keyword>
<dbReference type="AlphaFoldDB" id="A0A1R3RSN6"/>
<dbReference type="STRING" id="602072.A0A1R3RSN6"/>
<keyword evidence="4" id="KW-0804">Transcription</keyword>
<evidence type="ECO:0000313" key="9">
    <source>
        <dbReference type="Proteomes" id="UP000188318"/>
    </source>
</evidence>
<dbReference type="OMA" id="HESLLHM"/>
<protein>
    <recommendedName>
        <fullName evidence="7">Zn(2)-C6 fungal-type domain-containing protein</fullName>
    </recommendedName>
</protein>
<sequence length="708" mass="79582">MADAISPAQPSGWRIPKACQECRKRKIKCNGVNPCKTCQLRHTPCIYREVIRQRKRKNQYPETAVSEEFPSNGATRDEHGTRQQSPSLMPPARRRNPSVSLTFNNSVSATHMASPSCKVQLYYGSTSHFALMHEIYKGLVSNNQFPETQEPQGEVAEAGAGLDMFSFRRIFFGSQADSHDASKLMNGSDATVLFLPYELAKEFLRRFLATLYSLVPFWPKDAFHQQLDHLYRPTPDSRSDKWAQSLLLLGLAIGALGTEHHSWGDILYERVKASTSSLDDVLHFQDIRQQVLTLGQHAHFQTEQGRPNSAFLLMGTAARKAISAGLHKEAPAEGGDAADSVEERRSTFWALYFYEVWTCFHLGRPRSLSAKDIGIALPKDPFLQVLVHLSKVFSRSADEMYGRRHESLLQMWKIARSIADDVRCYDSMMQHAVGFGLDKQTQPGSLGVRQIILTTLYYHTILLTFRPFLIFRARWRHDMKMPSHRSQSSTAKRPTEIPTWLNEACNQALSAACRTIHHLYEASIYNELVRELRYHGYFLSSSSFALIYDLMHGDNLASSHLPWIHAALQGLSAMRPGEPISSSMAAIQTVLRKLDPSYEWSPDTIQSYSLDQPTSVTRQYPRNVSHHSPGPIPDPVHGGLVGGGGLSMLSDFQGNSLQDGIRMPSGSVGSGEDLLDFTQSDMGWDFDFSTMDLEAFFSINPTLDPPMF</sequence>
<dbReference type="Proteomes" id="UP000188318">
    <property type="component" value="Unassembled WGS sequence"/>
</dbReference>
<dbReference type="GO" id="GO:0005634">
    <property type="term" value="C:nucleus"/>
    <property type="evidence" value="ECO:0007669"/>
    <property type="project" value="TreeGrafter"/>
</dbReference>
<gene>
    <name evidence="8" type="ORF">ASPCADRAFT_46305</name>
</gene>
<dbReference type="InterPro" id="IPR036864">
    <property type="entry name" value="Zn2-C6_fun-type_DNA-bd_sf"/>
</dbReference>
<dbReference type="InterPro" id="IPR051127">
    <property type="entry name" value="Fungal_SecMet_Regulators"/>
</dbReference>
<dbReference type="PANTHER" id="PTHR47424:SF15">
    <property type="entry name" value="ZN(II)2CYS6 TRANSCRIPTION FACTOR (EUROFUNG)"/>
    <property type="match status" value="1"/>
</dbReference>
<dbReference type="CDD" id="cd00067">
    <property type="entry name" value="GAL4"/>
    <property type="match status" value="1"/>
</dbReference>
<dbReference type="InterPro" id="IPR001138">
    <property type="entry name" value="Zn2Cys6_DnaBD"/>
</dbReference>
<organism evidence="8 9">
    <name type="scientific">Aspergillus carbonarius (strain ITEM 5010)</name>
    <dbReference type="NCBI Taxonomy" id="602072"/>
    <lineage>
        <taxon>Eukaryota</taxon>
        <taxon>Fungi</taxon>
        <taxon>Dikarya</taxon>
        <taxon>Ascomycota</taxon>
        <taxon>Pezizomycotina</taxon>
        <taxon>Eurotiomycetes</taxon>
        <taxon>Eurotiomycetidae</taxon>
        <taxon>Eurotiales</taxon>
        <taxon>Aspergillaceae</taxon>
        <taxon>Aspergillus</taxon>
        <taxon>Aspergillus subgen. Circumdati</taxon>
    </lineage>
</organism>
<evidence type="ECO:0000256" key="2">
    <source>
        <dbReference type="ARBA" id="ARBA00023015"/>
    </source>
</evidence>
<evidence type="ECO:0000256" key="1">
    <source>
        <dbReference type="ARBA" id="ARBA00022723"/>
    </source>
</evidence>
<dbReference type="CDD" id="cd12148">
    <property type="entry name" value="fungal_TF_MHR"/>
    <property type="match status" value="1"/>
</dbReference>
<evidence type="ECO:0000313" key="8">
    <source>
        <dbReference type="EMBL" id="OOF97509.1"/>
    </source>
</evidence>
<keyword evidence="1" id="KW-0479">Metal-binding</keyword>
<name>A0A1R3RSN6_ASPC5</name>
<keyword evidence="9" id="KW-1185">Reference proteome</keyword>
<evidence type="ECO:0000256" key="4">
    <source>
        <dbReference type="ARBA" id="ARBA00023163"/>
    </source>
</evidence>
<dbReference type="GO" id="GO:0000981">
    <property type="term" value="F:DNA-binding transcription factor activity, RNA polymerase II-specific"/>
    <property type="evidence" value="ECO:0007669"/>
    <property type="project" value="InterPro"/>
</dbReference>
<dbReference type="PROSITE" id="PS00463">
    <property type="entry name" value="ZN2_CY6_FUNGAL_1"/>
    <property type="match status" value="1"/>
</dbReference>
<dbReference type="OrthoDB" id="2123952at2759"/>
<dbReference type="GO" id="GO:0006351">
    <property type="term" value="P:DNA-templated transcription"/>
    <property type="evidence" value="ECO:0007669"/>
    <property type="project" value="InterPro"/>
</dbReference>
<feature type="region of interest" description="Disordered" evidence="6">
    <location>
        <begin position="56"/>
        <end position="99"/>
    </location>
</feature>
<dbReference type="PANTHER" id="PTHR47424">
    <property type="entry name" value="REGULATORY PROTEIN GAL4"/>
    <property type="match status" value="1"/>
</dbReference>